<evidence type="ECO:0000256" key="14">
    <source>
        <dbReference type="SAM" id="Phobius"/>
    </source>
</evidence>
<dbReference type="InterPro" id="IPR023395">
    <property type="entry name" value="MCP_dom_sf"/>
</dbReference>
<sequence length="374" mass="41238">MSTFACQRPVNHEQHKQPLRSEAPVSKNRELFPAWSAVDDAKKRTNAIAAEAAREFDVASKMAQEKTGKIEPWTPKYYASCTFGGMLACGLTHTAVTPLDLVKCRGQVDSSLYKSNMDAFRKIRAAEGIRGVFTGWTPTFFGYSAQGAFKYGGYEYFKKFYSDLVGEENAIRWKTSLYLTASASAEFIADVALCPFEAVKVRAQTTIPPEFRGTFTGLSTVTAKEGVAGLYKGLYPLWGRQIPYTMMKFASFETIVEMIYTYLPGQKSDYNKASQTGVAFAGGYLAGILCAVVSHPADVMVSKLNANRQPGEAFGAAMGRIYKDIGFRGLWNGLFVRIIMVGTLTGLQWMIYDSFKIFMGLPTTGGPAKQEKKT</sequence>
<dbReference type="PANTHER" id="PTHR45671:SF10">
    <property type="entry name" value="SOLUTE CARRIER FAMILY 25 MEMBER 3"/>
    <property type="match status" value="1"/>
</dbReference>
<evidence type="ECO:0000256" key="2">
    <source>
        <dbReference type="ARBA" id="ARBA00006375"/>
    </source>
</evidence>
<keyword evidence="7 14" id="KW-1133">Transmembrane helix</keyword>
<evidence type="ECO:0000313" key="15">
    <source>
        <dbReference type="EMBL" id="RJE24346.1"/>
    </source>
</evidence>
<feature type="transmembrane region" description="Helical" evidence="14">
    <location>
        <begin position="330"/>
        <end position="352"/>
    </location>
</feature>
<feature type="repeat" description="Solcar" evidence="11">
    <location>
        <begin position="274"/>
        <end position="358"/>
    </location>
</feature>
<comment type="function">
    <text evidence="10">Transport of phosphate groups from the cytosol to the mitochondrial matrix.</text>
</comment>
<proteinExistence type="inferred from homology"/>
<keyword evidence="16" id="KW-1185">Reference proteome</keyword>
<evidence type="ECO:0000256" key="6">
    <source>
        <dbReference type="ARBA" id="ARBA00022792"/>
    </source>
</evidence>
<dbReference type="GO" id="GO:1990547">
    <property type="term" value="P:mitochondrial phosphate ion transmembrane transport"/>
    <property type="evidence" value="ECO:0007669"/>
    <property type="project" value="InterPro"/>
</dbReference>
<accession>A0A3A2ZMV3</accession>
<dbReference type="EMBL" id="MVGC01000084">
    <property type="protein sequence ID" value="RJE24346.1"/>
    <property type="molecule type" value="Genomic_DNA"/>
</dbReference>
<evidence type="ECO:0000313" key="16">
    <source>
        <dbReference type="Proteomes" id="UP000266188"/>
    </source>
</evidence>
<comment type="subcellular location">
    <subcellularLocation>
        <location evidence="1">Mitochondrion inner membrane</location>
        <topology evidence="1">Multi-pass membrane protein</topology>
    </subcellularLocation>
</comment>
<dbReference type="Gene3D" id="1.50.40.10">
    <property type="entry name" value="Mitochondrial carrier domain"/>
    <property type="match status" value="2"/>
</dbReference>
<evidence type="ECO:0000256" key="3">
    <source>
        <dbReference type="ARBA" id="ARBA00022448"/>
    </source>
</evidence>
<dbReference type="FunFam" id="1.50.40.10:FF:000131">
    <property type="entry name" value="Mitochondrial phosphate carrier protein 2"/>
    <property type="match status" value="1"/>
</dbReference>
<protein>
    <submittedName>
        <fullName evidence="15">Mitochondrial phosphate carrier protein</fullName>
    </submittedName>
</protein>
<keyword evidence="4 11" id="KW-0812">Transmembrane</keyword>
<dbReference type="InterPro" id="IPR044677">
    <property type="entry name" value="SLC25A3/Pic2/Mir1-like"/>
</dbReference>
<organism evidence="15 16">
    <name type="scientific">Aspergillus sclerotialis</name>
    <dbReference type="NCBI Taxonomy" id="2070753"/>
    <lineage>
        <taxon>Eukaryota</taxon>
        <taxon>Fungi</taxon>
        <taxon>Dikarya</taxon>
        <taxon>Ascomycota</taxon>
        <taxon>Pezizomycotina</taxon>
        <taxon>Eurotiomycetes</taxon>
        <taxon>Eurotiomycetidae</taxon>
        <taxon>Eurotiales</taxon>
        <taxon>Aspergillaceae</taxon>
        <taxon>Aspergillus</taxon>
        <taxon>Aspergillus subgen. Polypaecilum</taxon>
    </lineage>
</organism>
<dbReference type="STRING" id="2070753.A0A3A2ZMV3"/>
<evidence type="ECO:0000256" key="10">
    <source>
        <dbReference type="ARBA" id="ARBA00054508"/>
    </source>
</evidence>
<dbReference type="AlphaFoldDB" id="A0A3A2ZMV3"/>
<comment type="caution">
    <text evidence="15">The sequence shown here is derived from an EMBL/GenBank/DDBJ whole genome shotgun (WGS) entry which is preliminary data.</text>
</comment>
<evidence type="ECO:0000256" key="7">
    <source>
        <dbReference type="ARBA" id="ARBA00022989"/>
    </source>
</evidence>
<dbReference type="PROSITE" id="PS50920">
    <property type="entry name" value="SOLCAR"/>
    <property type="match status" value="3"/>
</dbReference>
<keyword evidence="8" id="KW-0496">Mitochondrion</keyword>
<evidence type="ECO:0000256" key="8">
    <source>
        <dbReference type="ARBA" id="ARBA00023128"/>
    </source>
</evidence>
<evidence type="ECO:0000256" key="1">
    <source>
        <dbReference type="ARBA" id="ARBA00004448"/>
    </source>
</evidence>
<evidence type="ECO:0000256" key="4">
    <source>
        <dbReference type="ARBA" id="ARBA00022692"/>
    </source>
</evidence>
<dbReference type="PANTHER" id="PTHR45671">
    <property type="entry name" value="SOLUTE CARRIER FAMILY 25 (MITOCHONDRIAL CARRIER PHOSPHATE CARRIER), MEMBER 3, LIKE-RELATED-RELATED"/>
    <property type="match status" value="1"/>
</dbReference>
<evidence type="ECO:0000256" key="11">
    <source>
        <dbReference type="PROSITE-ProRule" id="PRU00282"/>
    </source>
</evidence>
<reference evidence="16" key="1">
    <citation type="submission" date="2017-02" db="EMBL/GenBank/DDBJ databases">
        <authorList>
            <person name="Tafer H."/>
            <person name="Lopandic K."/>
        </authorList>
    </citation>
    <scope>NUCLEOTIDE SEQUENCE [LARGE SCALE GENOMIC DNA]</scope>
    <source>
        <strain evidence="16">CBS 366.77</strain>
    </source>
</reference>
<dbReference type="Pfam" id="PF00153">
    <property type="entry name" value="Mito_carr"/>
    <property type="match status" value="3"/>
</dbReference>
<feature type="repeat" description="Solcar" evidence="11">
    <location>
        <begin position="173"/>
        <end position="258"/>
    </location>
</feature>
<dbReference type="OrthoDB" id="427452at2759"/>
<evidence type="ECO:0000256" key="5">
    <source>
        <dbReference type="ARBA" id="ARBA00022737"/>
    </source>
</evidence>
<dbReference type="FunFam" id="1.50.40.10:FF:000076">
    <property type="entry name" value="Mitochondrial phosphate carrier protein 2"/>
    <property type="match status" value="1"/>
</dbReference>
<comment type="similarity">
    <text evidence="2 12">Belongs to the mitochondrial carrier (TC 2.A.29) family.</text>
</comment>
<keyword evidence="5" id="KW-0677">Repeat</keyword>
<dbReference type="InterPro" id="IPR018108">
    <property type="entry name" value="MCP_transmembrane"/>
</dbReference>
<dbReference type="GO" id="GO:0005315">
    <property type="term" value="F:phosphate transmembrane transporter activity"/>
    <property type="evidence" value="ECO:0007669"/>
    <property type="project" value="InterPro"/>
</dbReference>
<gene>
    <name evidence="15" type="ORF">PHISCL_03294</name>
</gene>
<evidence type="ECO:0000256" key="13">
    <source>
        <dbReference type="SAM" id="MobiDB-lite"/>
    </source>
</evidence>
<keyword evidence="9 11" id="KW-0472">Membrane</keyword>
<dbReference type="GO" id="GO:0035434">
    <property type="term" value="P:copper ion transmembrane transport"/>
    <property type="evidence" value="ECO:0007669"/>
    <property type="project" value="UniProtKB-ARBA"/>
</dbReference>
<keyword evidence="6" id="KW-0999">Mitochondrion inner membrane</keyword>
<dbReference type="GO" id="GO:0005743">
    <property type="term" value="C:mitochondrial inner membrane"/>
    <property type="evidence" value="ECO:0007669"/>
    <property type="project" value="UniProtKB-SubCell"/>
</dbReference>
<feature type="repeat" description="Solcar" evidence="11">
    <location>
        <begin position="76"/>
        <end position="160"/>
    </location>
</feature>
<keyword evidence="3 12" id="KW-0813">Transport</keyword>
<dbReference type="Proteomes" id="UP000266188">
    <property type="component" value="Unassembled WGS sequence"/>
</dbReference>
<evidence type="ECO:0000256" key="12">
    <source>
        <dbReference type="RuleBase" id="RU000488"/>
    </source>
</evidence>
<name>A0A3A2ZMV3_9EURO</name>
<feature type="region of interest" description="Disordered" evidence="13">
    <location>
        <begin position="1"/>
        <end position="24"/>
    </location>
</feature>
<evidence type="ECO:0000256" key="9">
    <source>
        <dbReference type="ARBA" id="ARBA00023136"/>
    </source>
</evidence>
<dbReference type="SUPFAM" id="SSF103506">
    <property type="entry name" value="Mitochondrial carrier"/>
    <property type="match status" value="1"/>
</dbReference>